<evidence type="ECO:0000313" key="2">
    <source>
        <dbReference type="Proteomes" id="UP001064027"/>
    </source>
</evidence>
<protein>
    <submittedName>
        <fullName evidence="1">Phosphatase PAP2 family protein</fullName>
    </submittedName>
</protein>
<name>A0ACD4CAI3_9BACI</name>
<proteinExistence type="predicted"/>
<keyword evidence="2" id="KW-1185">Reference proteome</keyword>
<accession>A0ACD4CAI3</accession>
<sequence>MDNMLTRFRHADDKLFYRINGSKELYRSFFGYVTHLGGAKFSVGSIFILFILGRYYGWLMDTVIAAAVSLIISHILMMLLKKGVKRIRPYMTLPGAIIHGYQFKDHSFPSGHSTAIFSITIPFMIHYPISMLVLFPLSWLVGYSRVVLGVHYPSDVLAGAFLAFVTTMAILFI</sequence>
<gene>
    <name evidence="1" type="ORF">N5C46_00640</name>
</gene>
<reference evidence="1" key="1">
    <citation type="submission" date="2022-09" db="EMBL/GenBank/DDBJ databases">
        <title>Complete genome sequence of Rossellomorea vietnamensis strain RL-WG62, a newly isolated PGPR with the potential for plant salinity stress alleviation.</title>
        <authorList>
            <person name="Ren L."/>
            <person name="Wang G."/>
            <person name="Hu H."/>
        </authorList>
    </citation>
    <scope>NUCLEOTIDE SEQUENCE</scope>
    <source>
        <strain evidence="1">RL-WG62</strain>
    </source>
</reference>
<dbReference type="EMBL" id="CP104558">
    <property type="protein sequence ID" value="UXH44607.1"/>
    <property type="molecule type" value="Genomic_DNA"/>
</dbReference>
<evidence type="ECO:0000313" key="1">
    <source>
        <dbReference type="EMBL" id="UXH44607.1"/>
    </source>
</evidence>
<organism evidence="1 2">
    <name type="scientific">Rossellomorea vietnamensis</name>
    <dbReference type="NCBI Taxonomy" id="218284"/>
    <lineage>
        <taxon>Bacteria</taxon>
        <taxon>Bacillati</taxon>
        <taxon>Bacillota</taxon>
        <taxon>Bacilli</taxon>
        <taxon>Bacillales</taxon>
        <taxon>Bacillaceae</taxon>
        <taxon>Rossellomorea</taxon>
    </lineage>
</organism>
<dbReference type="Proteomes" id="UP001064027">
    <property type="component" value="Chromosome"/>
</dbReference>